<sequence>MHALVAEVRRGDFLESVHHGTVLATGPGGRTVLAVGEPDRPMFPRSANKPLQALGMLRAGLALNGELLALACASHSGEPFHLDGVRRILKGAGLGTDALRCTPGLPIGEAALRAHLAAGGTAAPLTMNCSGKHAAMLATCVVNGWDTAAYLDPRHPLQRALRETVEDLAGEKVAATGVDGCGAPLFALGYRGLARAFARLATSPPGSLERRVARAMGGHPEYVGGTGRDVTRLLRALPGAVAKDGAEGVYAMALPDGSAVALKIADGSARARPVVLVAALRRLGVPVDDGGTLAELATAPVLGHGEPVGEVRAARILRG</sequence>
<dbReference type="InterPro" id="IPR010349">
    <property type="entry name" value="Asparaginase_II"/>
</dbReference>
<dbReference type="RefSeq" id="WP_352063469.1">
    <property type="nucleotide sequence ID" value="NZ_JBEPAZ010000008.1"/>
</dbReference>
<dbReference type="EMBL" id="JBEPAZ010000008">
    <property type="protein sequence ID" value="MER6428506.1"/>
    <property type="molecule type" value="Genomic_DNA"/>
</dbReference>
<accession>A0ABV1U451</accession>
<dbReference type="Proteomes" id="UP001470023">
    <property type="component" value="Unassembled WGS sequence"/>
</dbReference>
<dbReference type="Pfam" id="PF06089">
    <property type="entry name" value="Asparaginase_II"/>
    <property type="match status" value="1"/>
</dbReference>
<organism evidence="1 2">
    <name type="scientific">Streptomyces sp. 900105245</name>
    <dbReference type="NCBI Taxonomy" id="3154379"/>
    <lineage>
        <taxon>Bacteria</taxon>
        <taxon>Bacillati</taxon>
        <taxon>Actinomycetota</taxon>
        <taxon>Actinomycetes</taxon>
        <taxon>Kitasatosporales</taxon>
        <taxon>Streptomycetaceae</taxon>
        <taxon>Streptomyces</taxon>
    </lineage>
</organism>
<protein>
    <submittedName>
        <fullName evidence="1">Asparaginase</fullName>
    </submittedName>
</protein>
<comment type="caution">
    <text evidence="1">The sequence shown here is derived from an EMBL/GenBank/DDBJ whole genome shotgun (WGS) entry which is preliminary data.</text>
</comment>
<evidence type="ECO:0000313" key="2">
    <source>
        <dbReference type="Proteomes" id="UP001470023"/>
    </source>
</evidence>
<reference evidence="1 2" key="1">
    <citation type="submission" date="2024-06" db="EMBL/GenBank/DDBJ databases">
        <title>The Natural Products Discovery Center: Release of the First 8490 Sequenced Strains for Exploring Actinobacteria Biosynthetic Diversity.</title>
        <authorList>
            <person name="Kalkreuter E."/>
            <person name="Kautsar S.A."/>
            <person name="Yang D."/>
            <person name="Bader C.D."/>
            <person name="Teijaro C.N."/>
            <person name="Fluegel L."/>
            <person name="Davis C.M."/>
            <person name="Simpson J.R."/>
            <person name="Lauterbach L."/>
            <person name="Steele A.D."/>
            <person name="Gui C."/>
            <person name="Meng S."/>
            <person name="Li G."/>
            <person name="Viehrig K."/>
            <person name="Ye F."/>
            <person name="Su P."/>
            <person name="Kiefer A.F."/>
            <person name="Nichols A."/>
            <person name="Cepeda A.J."/>
            <person name="Yan W."/>
            <person name="Fan B."/>
            <person name="Jiang Y."/>
            <person name="Adhikari A."/>
            <person name="Zheng C.-J."/>
            <person name="Schuster L."/>
            <person name="Cowan T.M."/>
            <person name="Smanski M.J."/>
            <person name="Chevrette M.G."/>
            <person name="De Carvalho L.P.S."/>
            <person name="Shen B."/>
        </authorList>
    </citation>
    <scope>NUCLEOTIDE SEQUENCE [LARGE SCALE GENOMIC DNA]</scope>
    <source>
        <strain evidence="1 2">NPDC001166</strain>
    </source>
</reference>
<proteinExistence type="predicted"/>
<gene>
    <name evidence="1" type="ORF">ABT272_12250</name>
</gene>
<name>A0ABV1U451_9ACTN</name>
<dbReference type="PANTHER" id="PTHR42110">
    <property type="entry name" value="L-ASPARAGINASE, PUTATIVE (AFU_ORTHOLOGUE AFUA_3G11890)-RELATED"/>
    <property type="match status" value="1"/>
</dbReference>
<keyword evidence="2" id="KW-1185">Reference proteome</keyword>
<evidence type="ECO:0000313" key="1">
    <source>
        <dbReference type="EMBL" id="MER6428506.1"/>
    </source>
</evidence>
<dbReference type="PANTHER" id="PTHR42110:SF1">
    <property type="entry name" value="L-ASPARAGINASE, PUTATIVE (AFU_ORTHOLOGUE AFUA_3G11890)-RELATED"/>
    <property type="match status" value="1"/>
</dbReference>